<dbReference type="PROSITE" id="PS50011">
    <property type="entry name" value="PROTEIN_KINASE_DOM"/>
    <property type="match status" value="1"/>
</dbReference>
<dbReference type="Gene3D" id="1.10.287.70">
    <property type="match status" value="1"/>
</dbReference>
<evidence type="ECO:0000256" key="4">
    <source>
        <dbReference type="ARBA" id="ARBA00022692"/>
    </source>
</evidence>
<evidence type="ECO:0000256" key="10">
    <source>
        <dbReference type="SAM" id="Phobius"/>
    </source>
</evidence>
<evidence type="ECO:0000313" key="14">
    <source>
        <dbReference type="RefSeq" id="XP_021801811.1"/>
    </source>
</evidence>
<dbReference type="SUPFAM" id="SSF56112">
    <property type="entry name" value="Protein kinase-like (PK-like)"/>
    <property type="match status" value="1"/>
</dbReference>
<evidence type="ECO:0000259" key="12">
    <source>
        <dbReference type="PROSITE" id="PS50042"/>
    </source>
</evidence>
<evidence type="ECO:0000256" key="2">
    <source>
        <dbReference type="ARBA" id="ARBA00010486"/>
    </source>
</evidence>
<dbReference type="GO" id="GO:0005524">
    <property type="term" value="F:ATP binding"/>
    <property type="evidence" value="ECO:0007669"/>
    <property type="project" value="InterPro"/>
</dbReference>
<dbReference type="Gene3D" id="3.30.200.20">
    <property type="entry name" value="Phosphorylase Kinase, domain 1"/>
    <property type="match status" value="1"/>
</dbReference>
<keyword evidence="5 10" id="KW-1133">Transmembrane helix</keyword>
<dbReference type="Gene3D" id="2.60.120.10">
    <property type="entry name" value="Jelly Rolls"/>
    <property type="match status" value="1"/>
</dbReference>
<evidence type="ECO:0000256" key="3">
    <source>
        <dbReference type="ARBA" id="ARBA00022448"/>
    </source>
</evidence>
<protein>
    <submittedName>
        <fullName evidence="14">Uncharacterized protein LOC110745952</fullName>
    </submittedName>
</protein>
<gene>
    <name evidence="14" type="primary">LOC110745952</name>
</gene>
<evidence type="ECO:0000259" key="11">
    <source>
        <dbReference type="PROSITE" id="PS50011"/>
    </source>
</evidence>
<dbReference type="PROSITE" id="PS50042">
    <property type="entry name" value="CNMP_BINDING_3"/>
    <property type="match status" value="1"/>
</dbReference>
<dbReference type="RefSeq" id="XP_021801811.1">
    <property type="nucleotide sequence ID" value="XM_021946119.1"/>
</dbReference>
<evidence type="ECO:0000256" key="5">
    <source>
        <dbReference type="ARBA" id="ARBA00022989"/>
    </source>
</evidence>
<dbReference type="InterPro" id="IPR014710">
    <property type="entry name" value="RmlC-like_jellyroll"/>
</dbReference>
<dbReference type="GO" id="GO:0016020">
    <property type="term" value="C:membrane"/>
    <property type="evidence" value="ECO:0007669"/>
    <property type="project" value="UniProtKB-SubCell"/>
</dbReference>
<feature type="transmembrane region" description="Helical" evidence="10">
    <location>
        <begin position="145"/>
        <end position="167"/>
    </location>
</feature>
<dbReference type="Proteomes" id="UP000515124">
    <property type="component" value="Unplaced"/>
</dbReference>
<dbReference type="PANTHER" id="PTHR45651">
    <property type="entry name" value="CYCLIC NUCLEOTIDE-GATED ION CHANNEL 15-RELATED-RELATED"/>
    <property type="match status" value="1"/>
</dbReference>
<keyword evidence="8" id="KW-1071">Ligand-gated ion channel</keyword>
<reference evidence="14" key="1">
    <citation type="submission" date="2025-08" db="UniProtKB">
        <authorList>
            <consortium name="RefSeq"/>
        </authorList>
    </citation>
    <scope>IDENTIFICATION</scope>
</reference>
<dbReference type="Pfam" id="PF07714">
    <property type="entry name" value="PK_Tyr_Ser-Thr"/>
    <property type="match status" value="1"/>
</dbReference>
<dbReference type="SUPFAM" id="SSF51206">
    <property type="entry name" value="cAMP-binding domain-like"/>
    <property type="match status" value="1"/>
</dbReference>
<dbReference type="InterPro" id="IPR005821">
    <property type="entry name" value="Ion_trans_dom"/>
</dbReference>
<feature type="domain" description="Cyclic nucleotide-binding" evidence="12">
    <location>
        <begin position="686"/>
        <end position="763"/>
    </location>
</feature>
<dbReference type="Pfam" id="PF00520">
    <property type="entry name" value="Ion_trans"/>
    <property type="match status" value="1"/>
</dbReference>
<keyword evidence="13" id="KW-1185">Reference proteome</keyword>
<feature type="transmembrane region" description="Helical" evidence="10">
    <location>
        <begin position="187"/>
        <end position="207"/>
    </location>
</feature>
<name>A0A6P5RLL8_PRUAV</name>
<organism evidence="13 14">
    <name type="scientific">Prunus avium</name>
    <name type="common">Cherry</name>
    <name type="synonym">Cerasus avium</name>
    <dbReference type="NCBI Taxonomy" id="42229"/>
    <lineage>
        <taxon>Eukaryota</taxon>
        <taxon>Viridiplantae</taxon>
        <taxon>Streptophyta</taxon>
        <taxon>Embryophyta</taxon>
        <taxon>Tracheophyta</taxon>
        <taxon>Spermatophyta</taxon>
        <taxon>Magnoliopsida</taxon>
        <taxon>eudicotyledons</taxon>
        <taxon>Gunneridae</taxon>
        <taxon>Pentapetalae</taxon>
        <taxon>rosids</taxon>
        <taxon>fabids</taxon>
        <taxon>Rosales</taxon>
        <taxon>Rosaceae</taxon>
        <taxon>Amygdaloideae</taxon>
        <taxon>Amygdaleae</taxon>
        <taxon>Prunus</taxon>
    </lineage>
</organism>
<dbReference type="Gene3D" id="1.10.510.10">
    <property type="entry name" value="Transferase(Phosphotransferase) domain 1"/>
    <property type="match status" value="1"/>
</dbReference>
<keyword evidence="4 10" id="KW-0812">Transmembrane</keyword>
<dbReference type="KEGG" id="pavi:110745952"/>
<evidence type="ECO:0000256" key="6">
    <source>
        <dbReference type="ARBA" id="ARBA00023065"/>
    </source>
</evidence>
<keyword evidence="3" id="KW-0813">Transport</keyword>
<dbReference type="GO" id="GO:0004672">
    <property type="term" value="F:protein kinase activity"/>
    <property type="evidence" value="ECO:0007669"/>
    <property type="project" value="InterPro"/>
</dbReference>
<dbReference type="GeneID" id="110745952"/>
<accession>A0A6P5RLL8</accession>
<dbReference type="AlphaFoldDB" id="A0A6P5RLL8"/>
<evidence type="ECO:0000256" key="7">
    <source>
        <dbReference type="ARBA" id="ARBA00023136"/>
    </source>
</evidence>
<evidence type="ECO:0000313" key="13">
    <source>
        <dbReference type="Proteomes" id="UP000515124"/>
    </source>
</evidence>
<dbReference type="PANTHER" id="PTHR45651:SF68">
    <property type="entry name" value="ION TRANSPORT DOMAIN-CONTAINING PROTEIN"/>
    <property type="match status" value="1"/>
</dbReference>
<feature type="transmembrane region" description="Helical" evidence="10">
    <location>
        <begin position="112"/>
        <end position="133"/>
    </location>
</feature>
<keyword evidence="6" id="KW-0406">Ion transport</keyword>
<feature type="domain" description="Protein kinase" evidence="11">
    <location>
        <begin position="828"/>
        <end position="1128"/>
    </location>
</feature>
<feature type="transmembrane region" description="Helical" evidence="10">
    <location>
        <begin position="14"/>
        <end position="32"/>
    </location>
</feature>
<dbReference type="InterPro" id="IPR000719">
    <property type="entry name" value="Prot_kinase_dom"/>
</dbReference>
<comment type="similarity">
    <text evidence="2">Belongs to the cyclic nucleotide-gated cation channel (TC 1.A.1.5) family.</text>
</comment>
<keyword evidence="7 10" id="KW-0472">Membrane</keyword>
<dbReference type="CDD" id="cd00038">
    <property type="entry name" value="CAP_ED"/>
    <property type="match status" value="1"/>
</dbReference>
<dbReference type="InterPro" id="IPR000595">
    <property type="entry name" value="cNMP-bd_dom"/>
</dbReference>
<feature type="transmembrane region" description="Helical" evidence="10">
    <location>
        <begin position="53"/>
        <end position="72"/>
    </location>
</feature>
<dbReference type="InterPro" id="IPR001245">
    <property type="entry name" value="Ser-Thr/Tyr_kinase_cat_dom"/>
</dbReference>
<dbReference type="InterPro" id="IPR018490">
    <property type="entry name" value="cNMP-bd_dom_sf"/>
</dbReference>
<dbReference type="InterPro" id="IPR011009">
    <property type="entry name" value="Kinase-like_dom_sf"/>
</dbReference>
<proteinExistence type="inferred from homology"/>
<evidence type="ECO:0000256" key="8">
    <source>
        <dbReference type="ARBA" id="ARBA00023286"/>
    </source>
</evidence>
<evidence type="ECO:0000256" key="1">
    <source>
        <dbReference type="ARBA" id="ARBA00004141"/>
    </source>
</evidence>
<dbReference type="SUPFAM" id="SSF81324">
    <property type="entry name" value="Voltage-gated potassium channels"/>
    <property type="match status" value="1"/>
</dbReference>
<dbReference type="GO" id="GO:0005216">
    <property type="term" value="F:monoatomic ion channel activity"/>
    <property type="evidence" value="ECO:0007669"/>
    <property type="project" value="InterPro"/>
</dbReference>
<keyword evidence="9" id="KW-0407">Ion channel</keyword>
<sequence>MQTRESFLQKWKKIFVASCLFAVLLDPLFLYVPMMKDDIKCVQSDRNLKIAALLLRSLTDLFYLFDIIFQIYTSHNYSGFMHEYRRRQYRSKIRYWRKFFVPTITKTMWGSYNILIDILAILPLPQVAILIFFSKLRDLRFLNTIRMVTMNLFVLLQYIPRVFRIYLSCKELKHIEIGETAIWIKGVLNFFMYILASHVLGAIWYFFAIQRMATCWHDACRKENRCNTSTFGCPDHHAFRNITFLNDICPISPVNVGIYITILQSGIPGSTNFFQKLSNCFWWGLRNLSSLGSNLEPSVDGWENLFAASISIIGLLLFLYLIGNLQTYMQLDTARIEAYRHNMKVKQKMEKKDNETELWLSENGIPKRLHKVMKLKIMEKVQQELEENRDADLDYILSILPLDLQSQITDYKHRHEMKGRETELWLSENNIPKRLHKDMKLMIMEKVQQELEENRDADLDYIFSTLPLDLQSQITDYKHKHEMKGRETELWLSENGIPKRLHKDMKLKIMEKVRQQLEENRDADLDYIFSILPLDLQSQITYYKHRHEMKGRETELWLSENNIPKRLHKDMKLMIMEKVQQELEENRDADLDYIFSILPLDLQSQITDYKDKHEMKGRETELWLSKNCIPKRLRKDMKLKIMEKIRQQLEEDRDADLDYILSILPVDLQSQIRSCMPMARLKQVPTLQNMDESVLRRICQYLEPREFDDNSIIIEKGEPLIRMLFIVDGNVSIGKRDGSSSSHNNLQQRPRGAGEVCGEELLLWPLSLWISFPDYVLLATESAKAIGHVEALVLKATDLREVVKMEYYVGMMRRTFSAKELEKATDNYHRSKIIPTGNSATFYKGVLPITDDDKTVVVVKKYNYSVYHGFAAFEAAVASQTNHINVVRFLGGCVEEEEEEEKEPFWVLRNTCNGTAALVFEYTPNGTLFEHIHKEEAAGSFEGSSSSPTALLSLESRLKIASETAGALAYLHSLTPPIIHLFLSTKHVLLDDHYTAKLSAIGQWQAAFHTSDLLKEGYTDPHFRRDGLAEKSDVYSFGVVLAELLTSQKPASPNKEREDPPLATCILSSMKEGRLNQILDGEIIVNEATSETAKKVADLAKRCLRSKRKERPSMEQVAVELEGLRKFMAEHERGQPSFSIRPNSN</sequence>
<evidence type="ECO:0000256" key="9">
    <source>
        <dbReference type="ARBA" id="ARBA00023303"/>
    </source>
</evidence>
<comment type="subcellular location">
    <subcellularLocation>
        <location evidence="1">Membrane</location>
        <topology evidence="1">Multi-pass membrane protein</topology>
    </subcellularLocation>
</comment>